<dbReference type="GO" id="GO:0042594">
    <property type="term" value="P:response to starvation"/>
    <property type="evidence" value="ECO:0007669"/>
    <property type="project" value="TreeGrafter"/>
</dbReference>
<feature type="compositionally biased region" description="Gly residues" evidence="1">
    <location>
        <begin position="840"/>
        <end position="858"/>
    </location>
</feature>
<dbReference type="GO" id="GO:0000981">
    <property type="term" value="F:DNA-binding transcription factor activity, RNA polymerase II-specific"/>
    <property type="evidence" value="ECO:0007669"/>
    <property type="project" value="TreeGrafter"/>
</dbReference>
<accession>A0AAD5SRW3</accession>
<feature type="compositionally biased region" description="Polar residues" evidence="1">
    <location>
        <begin position="630"/>
        <end position="651"/>
    </location>
</feature>
<feature type="compositionally biased region" description="Low complexity" evidence="1">
    <location>
        <begin position="676"/>
        <end position="685"/>
    </location>
</feature>
<dbReference type="EMBL" id="JADGJH010003412">
    <property type="protein sequence ID" value="KAJ3091133.1"/>
    <property type="molecule type" value="Genomic_DNA"/>
</dbReference>
<feature type="region of interest" description="Disordered" evidence="1">
    <location>
        <begin position="513"/>
        <end position="585"/>
    </location>
</feature>
<dbReference type="PANTHER" id="PTHR14596:SF72">
    <property type="entry name" value="ZINC FINGER PROTEIN MSN2-RELATED"/>
    <property type="match status" value="1"/>
</dbReference>
<proteinExistence type="predicted"/>
<reference evidence="2" key="1">
    <citation type="submission" date="2020-05" db="EMBL/GenBank/DDBJ databases">
        <title>Phylogenomic resolution of chytrid fungi.</title>
        <authorList>
            <person name="Stajich J.E."/>
            <person name="Amses K."/>
            <person name="Simmons R."/>
            <person name="Seto K."/>
            <person name="Myers J."/>
            <person name="Bonds A."/>
            <person name="Quandt C.A."/>
            <person name="Barry K."/>
            <person name="Liu P."/>
            <person name="Grigoriev I."/>
            <person name="Longcore J.E."/>
            <person name="James T.Y."/>
        </authorList>
    </citation>
    <scope>NUCLEOTIDE SEQUENCE</scope>
    <source>
        <strain evidence="2">JEL0513</strain>
    </source>
</reference>
<evidence type="ECO:0000313" key="3">
    <source>
        <dbReference type="Proteomes" id="UP001211907"/>
    </source>
</evidence>
<evidence type="ECO:0000313" key="2">
    <source>
        <dbReference type="EMBL" id="KAJ3091133.1"/>
    </source>
</evidence>
<dbReference type="GO" id="GO:0005634">
    <property type="term" value="C:nucleus"/>
    <property type="evidence" value="ECO:0007669"/>
    <property type="project" value="TreeGrafter"/>
</dbReference>
<feature type="region of interest" description="Disordered" evidence="1">
    <location>
        <begin position="840"/>
        <end position="892"/>
    </location>
</feature>
<dbReference type="PANTHER" id="PTHR14596">
    <property type="entry name" value="ZINC FINGER PROTEIN"/>
    <property type="match status" value="1"/>
</dbReference>
<protein>
    <submittedName>
        <fullName evidence="2">Uncharacterized protein</fullName>
    </submittedName>
</protein>
<feature type="compositionally biased region" description="Polar residues" evidence="1">
    <location>
        <begin position="519"/>
        <end position="545"/>
    </location>
</feature>
<feature type="compositionally biased region" description="Low complexity" evidence="1">
    <location>
        <begin position="696"/>
        <end position="707"/>
    </location>
</feature>
<comment type="caution">
    <text evidence="2">The sequence shown here is derived from an EMBL/GenBank/DDBJ whole genome shotgun (WGS) entry which is preliminary data.</text>
</comment>
<feature type="region of interest" description="Disordered" evidence="1">
    <location>
        <begin position="597"/>
        <end position="745"/>
    </location>
</feature>
<sequence>MEETQSATQIPATGGITLRIAGLELRALEQLGAETGGRVDNEADNSNNNNNNSNINYNGVFVGGLDVFAHVMWIADRHVRFKCYAVVTTTQPSATTIQQPTTAIQQLVATQPQPQKAIPGAWLHSLVLPALDSRRPAPALRKLFAHFESAALTPVVTPAGVLFVMQSADHAANASAVKVSSSSVEPRVSFDLQLSNLNLNLSLHRFACLSYSASLSTLPPPANVADRFYSTMNFRRIQTRENMSLSRLVFSLVSLIQRNLFLVGLYPLGHPFSISTFDESRWFDGVICNTTIIGVTEFVSEFGPFDSQSLQALSEFSILHPTLISAIFKTTLSLRQNLALIGYGQSTVANSGSNTNNNNLNNSPSNLIYADWKDFQKRIREFQKANSLRVTGVLGGESRRKLNSLVREHLEDDNINRVSNSAANSVGVINVAGRNMGLNNVVSGIGATVANASSRVDSRSDGLNNSEEDLTIEQFLTAALQVQETHEVARESDRLRMERQTKKLEAAAVKKSLRRNISPLRNSSKRTNTDNFSGTAEITAQTPSTPASSFVVHVVPPPLSSTPLPVQPQPQFHQEQEQEQQLQQQLQLQQQQQQLQQVSDQDQDQQPIIGTTGTSPIATTSTSPILPSRASGNSLKFSSNSKHVKQQTLGVPSSSLSNKSTSPRLSPIPHSAAMEYNNNTNIIYNDDGDANDENAESISNDGSNDGSNDSDIDEHELGTISPSQRRRQRQQQQQQQHRHGQQKLLQGIKNKATQIGRNVKRLGNSVATAMNSAAVSGGARRGSFEGLALGVGNSLSGASGFGNSEKQNHNHLQQQRWQRKVFGFDEKALGGNGSGIFGSVGGGAGSNGGSGGGGGGNRNGHERGSFDGEEDNGSNEESEKNENEMEEDEEEYNEEMLLAAMGTRRHRSLSMGDVQSLVAMKGDGNFEFVPGGGNKTDDIGGGSSCGGVVGNNIDENGVALKRSLSDSGLALFTVMASSSSSQATGIGTYQSDKHRIALNSKASFSLSPAPSLLSMKFRVPGQSLLLPATRKTPIIQKSRLASTVDEDKMVTDFLVTHPF</sequence>
<gene>
    <name evidence="2" type="ORF">HK100_007263</name>
</gene>
<dbReference type="Proteomes" id="UP001211907">
    <property type="component" value="Unassembled WGS sequence"/>
</dbReference>
<keyword evidence="3" id="KW-1185">Reference proteome</keyword>
<dbReference type="AlphaFoldDB" id="A0AAD5SRW3"/>
<dbReference type="GO" id="GO:0000987">
    <property type="term" value="F:cis-regulatory region sequence-specific DNA binding"/>
    <property type="evidence" value="ECO:0007669"/>
    <property type="project" value="TreeGrafter"/>
</dbReference>
<evidence type="ECO:0000256" key="1">
    <source>
        <dbReference type="SAM" id="MobiDB-lite"/>
    </source>
</evidence>
<feature type="non-terminal residue" evidence="2">
    <location>
        <position position="1059"/>
    </location>
</feature>
<feature type="compositionally biased region" description="Pro residues" evidence="1">
    <location>
        <begin position="555"/>
        <end position="568"/>
    </location>
</feature>
<feature type="compositionally biased region" description="Acidic residues" evidence="1">
    <location>
        <begin position="686"/>
        <end position="695"/>
    </location>
</feature>
<name>A0AAD5SRW3_9FUNG</name>
<feature type="compositionally biased region" description="Low complexity" evidence="1">
    <location>
        <begin position="569"/>
        <end position="585"/>
    </location>
</feature>
<organism evidence="2 3">
    <name type="scientific">Physocladia obscura</name>
    <dbReference type="NCBI Taxonomy" id="109957"/>
    <lineage>
        <taxon>Eukaryota</taxon>
        <taxon>Fungi</taxon>
        <taxon>Fungi incertae sedis</taxon>
        <taxon>Chytridiomycota</taxon>
        <taxon>Chytridiomycota incertae sedis</taxon>
        <taxon>Chytridiomycetes</taxon>
        <taxon>Chytridiales</taxon>
        <taxon>Chytriomycetaceae</taxon>
        <taxon>Physocladia</taxon>
    </lineage>
</organism>
<feature type="compositionally biased region" description="Low complexity" evidence="1">
    <location>
        <begin position="652"/>
        <end position="665"/>
    </location>
</feature>
<feature type="compositionally biased region" description="Acidic residues" evidence="1">
    <location>
        <begin position="867"/>
        <end position="876"/>
    </location>
</feature>
<feature type="compositionally biased region" description="Low complexity" evidence="1">
    <location>
        <begin position="597"/>
        <end position="628"/>
    </location>
</feature>